<name>A0A2B7XFY6_9EURO</name>
<sequence>MVALKSTFPLFALILASFFFTLTCSRQFSHHRTSSAFGSASITKRAPEAKKKNDLPCRPWKDGKAPEFPVLKDPAANDPKIKQDTQKAFENLKKSGGKPKKDEKPKKDGRPKKDEKSKKKKDKPKQDKSKRDISPEHDNVNVTESESISEAVAKRANDDFYLMYQSAMVKVRTDSSGGITYNRRGRPIKEQVIATRDLSGCTILVVASPYASIMVHVWERAAPDGWTNINGPAQREKDLEFVAQGRTLLRRMLRACGGSVRNGFNGCFPQHLTQVHIVAPAANPDYDSPRYIGTTNPRHTLSRSNPRRLYYPWATDSLRVMACAEVIPDRRHSLQSRIHTYMKRFPGDPRHRTDDTEFTILRPSDLTNGELWLVMFYDHDQAYPIVRMA</sequence>
<keyword evidence="2" id="KW-0732">Signal</keyword>
<feature type="compositionally biased region" description="Basic and acidic residues" evidence="1">
    <location>
        <begin position="79"/>
        <end position="117"/>
    </location>
</feature>
<gene>
    <name evidence="3" type="ORF">AJ79_06065</name>
</gene>
<feature type="region of interest" description="Disordered" evidence="1">
    <location>
        <begin position="33"/>
        <end position="149"/>
    </location>
</feature>
<evidence type="ECO:0000313" key="3">
    <source>
        <dbReference type="EMBL" id="PGH08066.1"/>
    </source>
</evidence>
<protein>
    <submittedName>
        <fullName evidence="3">Uncharacterized protein</fullName>
    </submittedName>
</protein>
<reference evidence="3 4" key="1">
    <citation type="submission" date="2017-10" db="EMBL/GenBank/DDBJ databases">
        <title>Comparative genomics in systemic dimorphic fungi from Ajellomycetaceae.</title>
        <authorList>
            <person name="Munoz J.F."/>
            <person name="Mcewen J.G."/>
            <person name="Clay O.K."/>
            <person name="Cuomo C.A."/>
        </authorList>
    </citation>
    <scope>NUCLEOTIDE SEQUENCE [LARGE SCALE GENOMIC DNA]</scope>
    <source>
        <strain evidence="3 4">UAMH5409</strain>
    </source>
</reference>
<proteinExistence type="predicted"/>
<dbReference type="STRING" id="1447875.A0A2B7XFY6"/>
<feature type="compositionally biased region" description="Basic and acidic residues" evidence="1">
    <location>
        <begin position="45"/>
        <end position="65"/>
    </location>
</feature>
<feature type="compositionally biased region" description="Basic and acidic residues" evidence="1">
    <location>
        <begin position="124"/>
        <end position="139"/>
    </location>
</feature>
<evidence type="ECO:0000256" key="2">
    <source>
        <dbReference type="SAM" id="SignalP"/>
    </source>
</evidence>
<dbReference type="Proteomes" id="UP000223968">
    <property type="component" value="Unassembled WGS sequence"/>
</dbReference>
<evidence type="ECO:0000313" key="4">
    <source>
        <dbReference type="Proteomes" id="UP000223968"/>
    </source>
</evidence>
<organism evidence="3 4">
    <name type="scientific">Helicocarpus griseus UAMH5409</name>
    <dbReference type="NCBI Taxonomy" id="1447875"/>
    <lineage>
        <taxon>Eukaryota</taxon>
        <taxon>Fungi</taxon>
        <taxon>Dikarya</taxon>
        <taxon>Ascomycota</taxon>
        <taxon>Pezizomycotina</taxon>
        <taxon>Eurotiomycetes</taxon>
        <taxon>Eurotiomycetidae</taxon>
        <taxon>Onygenales</taxon>
        <taxon>Ajellomycetaceae</taxon>
        <taxon>Helicocarpus</taxon>
    </lineage>
</organism>
<dbReference type="EMBL" id="PDNB01000104">
    <property type="protein sequence ID" value="PGH08066.1"/>
    <property type="molecule type" value="Genomic_DNA"/>
</dbReference>
<keyword evidence="4" id="KW-1185">Reference proteome</keyword>
<feature type="chain" id="PRO_5012021710" evidence="2">
    <location>
        <begin position="26"/>
        <end position="389"/>
    </location>
</feature>
<feature type="signal peptide" evidence="2">
    <location>
        <begin position="1"/>
        <end position="25"/>
    </location>
</feature>
<evidence type="ECO:0000256" key="1">
    <source>
        <dbReference type="SAM" id="MobiDB-lite"/>
    </source>
</evidence>
<dbReference type="AlphaFoldDB" id="A0A2B7XFY6"/>
<comment type="caution">
    <text evidence="3">The sequence shown here is derived from an EMBL/GenBank/DDBJ whole genome shotgun (WGS) entry which is preliminary data.</text>
</comment>
<accession>A0A2B7XFY6</accession>
<dbReference type="OrthoDB" id="5424738at2759"/>